<evidence type="ECO:0000256" key="9">
    <source>
        <dbReference type="SAM" id="Phobius"/>
    </source>
</evidence>
<evidence type="ECO:0000256" key="4">
    <source>
        <dbReference type="ARBA" id="ARBA00022692"/>
    </source>
</evidence>
<keyword evidence="5 9" id="KW-1133">Transmembrane helix</keyword>
<dbReference type="GO" id="GO:0015220">
    <property type="term" value="F:choline transmembrane transporter activity"/>
    <property type="evidence" value="ECO:0007669"/>
    <property type="project" value="TreeGrafter"/>
</dbReference>
<dbReference type="OrthoDB" id="9808638at2"/>
<dbReference type="PANTHER" id="PTHR30561:SF1">
    <property type="entry name" value="MULTIDRUG TRANSPORTER EMRE"/>
    <property type="match status" value="1"/>
</dbReference>
<evidence type="ECO:0000313" key="11">
    <source>
        <dbReference type="Proteomes" id="UP000269708"/>
    </source>
</evidence>
<dbReference type="GO" id="GO:0031460">
    <property type="term" value="P:glycine betaine transport"/>
    <property type="evidence" value="ECO:0007669"/>
    <property type="project" value="TreeGrafter"/>
</dbReference>
<comment type="similarity">
    <text evidence="7 8">Belongs to the drug/metabolite transporter (DMT) superfamily. Small multidrug resistance (SMR) (TC 2.A.7.1) family.</text>
</comment>
<organism evidence="10 11">
    <name type="scientific">Vulcaniibacterium tengchongense</name>
    <dbReference type="NCBI Taxonomy" id="1273429"/>
    <lineage>
        <taxon>Bacteria</taxon>
        <taxon>Pseudomonadati</taxon>
        <taxon>Pseudomonadota</taxon>
        <taxon>Gammaproteobacteria</taxon>
        <taxon>Lysobacterales</taxon>
        <taxon>Lysobacteraceae</taxon>
        <taxon>Vulcaniibacterium</taxon>
    </lineage>
</organism>
<comment type="subcellular location">
    <subcellularLocation>
        <location evidence="1 8">Cell membrane</location>
        <topology evidence="1 8">Multi-pass membrane protein</topology>
    </subcellularLocation>
</comment>
<dbReference type="AlphaFoldDB" id="A0A3N4V9H6"/>
<evidence type="ECO:0000256" key="3">
    <source>
        <dbReference type="ARBA" id="ARBA00022475"/>
    </source>
</evidence>
<dbReference type="PANTHER" id="PTHR30561">
    <property type="entry name" value="SMR FAMILY PROTON-DEPENDENT DRUG EFFLUX TRANSPORTER SUGE"/>
    <property type="match status" value="1"/>
</dbReference>
<evidence type="ECO:0000256" key="7">
    <source>
        <dbReference type="ARBA" id="ARBA00038032"/>
    </source>
</evidence>
<evidence type="ECO:0000256" key="8">
    <source>
        <dbReference type="RuleBase" id="RU003942"/>
    </source>
</evidence>
<keyword evidence="3" id="KW-1003">Cell membrane</keyword>
<dbReference type="GO" id="GO:0015199">
    <property type="term" value="F:amino-acid betaine transmembrane transporter activity"/>
    <property type="evidence" value="ECO:0007669"/>
    <property type="project" value="TreeGrafter"/>
</dbReference>
<keyword evidence="6 9" id="KW-0472">Membrane</keyword>
<reference evidence="10 11" key="1">
    <citation type="submission" date="2018-11" db="EMBL/GenBank/DDBJ databases">
        <title>Genomic Encyclopedia of Type Strains, Phase IV (KMG-IV): sequencing the most valuable type-strain genomes for metagenomic binning, comparative biology and taxonomic classification.</title>
        <authorList>
            <person name="Goeker M."/>
        </authorList>
    </citation>
    <scope>NUCLEOTIDE SEQUENCE [LARGE SCALE GENOMIC DNA]</scope>
    <source>
        <strain evidence="10 11">DSM 25623</strain>
    </source>
</reference>
<dbReference type="GO" id="GO:0015297">
    <property type="term" value="F:antiporter activity"/>
    <property type="evidence" value="ECO:0007669"/>
    <property type="project" value="TreeGrafter"/>
</dbReference>
<feature type="transmembrane region" description="Helical" evidence="9">
    <location>
        <begin position="59"/>
        <end position="80"/>
    </location>
</feature>
<comment type="caution">
    <text evidence="10">The sequence shown here is derived from an EMBL/GenBank/DDBJ whole genome shotgun (WGS) entry which is preliminary data.</text>
</comment>
<dbReference type="FunFam" id="1.10.3730.20:FF:000001">
    <property type="entry name" value="Quaternary ammonium compound resistance transporter SugE"/>
    <property type="match status" value="1"/>
</dbReference>
<proteinExistence type="inferred from homology"/>
<evidence type="ECO:0000256" key="6">
    <source>
        <dbReference type="ARBA" id="ARBA00023136"/>
    </source>
</evidence>
<dbReference type="GO" id="GO:0005886">
    <property type="term" value="C:plasma membrane"/>
    <property type="evidence" value="ECO:0007669"/>
    <property type="project" value="UniProtKB-SubCell"/>
</dbReference>
<protein>
    <submittedName>
        <fullName evidence="10">Small multidrug resistance pump</fullName>
    </submittedName>
</protein>
<evidence type="ECO:0000256" key="2">
    <source>
        <dbReference type="ARBA" id="ARBA00022448"/>
    </source>
</evidence>
<keyword evidence="4 8" id="KW-0812">Transmembrane</keyword>
<name>A0A3N4V9H6_9GAMM</name>
<sequence>MNPAYLYLSIAIAAEVIATSALKASQGFTRPGPSLLVVAGYGVAFYFLSLVLRTVPVGVAYAIWSGAGIVLIALIGWLALKQPLDAAAVAGIALIVAGVAIIQLFSKAAAH</sequence>
<dbReference type="RefSeq" id="WP_123769823.1">
    <property type="nucleotide sequence ID" value="NZ_RKQN01000002.1"/>
</dbReference>
<dbReference type="InterPro" id="IPR045324">
    <property type="entry name" value="Small_multidrug_res"/>
</dbReference>
<dbReference type="SUPFAM" id="SSF103481">
    <property type="entry name" value="Multidrug resistance efflux transporter EmrE"/>
    <property type="match status" value="1"/>
</dbReference>
<feature type="transmembrane region" description="Helical" evidence="9">
    <location>
        <begin position="34"/>
        <end position="52"/>
    </location>
</feature>
<dbReference type="Proteomes" id="UP000269708">
    <property type="component" value="Unassembled WGS sequence"/>
</dbReference>
<evidence type="ECO:0000256" key="5">
    <source>
        <dbReference type="ARBA" id="ARBA00022989"/>
    </source>
</evidence>
<evidence type="ECO:0000313" key="10">
    <source>
        <dbReference type="EMBL" id="RPE79632.1"/>
    </source>
</evidence>
<dbReference type="InterPro" id="IPR000390">
    <property type="entry name" value="Small_drug/metabolite_transptr"/>
</dbReference>
<keyword evidence="2" id="KW-0813">Transport</keyword>
<dbReference type="GO" id="GO:1990961">
    <property type="term" value="P:xenobiotic detoxification by transmembrane export across the plasma membrane"/>
    <property type="evidence" value="ECO:0007669"/>
    <property type="project" value="UniProtKB-ARBA"/>
</dbReference>
<accession>A0A3N4V9H6</accession>
<evidence type="ECO:0000256" key="1">
    <source>
        <dbReference type="ARBA" id="ARBA00004651"/>
    </source>
</evidence>
<dbReference type="Gene3D" id="1.10.3730.20">
    <property type="match status" value="1"/>
</dbReference>
<dbReference type="InterPro" id="IPR037185">
    <property type="entry name" value="EmrE-like"/>
</dbReference>
<keyword evidence="11" id="KW-1185">Reference proteome</keyword>
<dbReference type="Pfam" id="PF00893">
    <property type="entry name" value="Multi_Drug_Res"/>
    <property type="match status" value="1"/>
</dbReference>
<feature type="transmembrane region" description="Helical" evidence="9">
    <location>
        <begin position="86"/>
        <end position="105"/>
    </location>
</feature>
<gene>
    <name evidence="10" type="ORF">EDC50_1455</name>
</gene>
<dbReference type="EMBL" id="RKQN01000002">
    <property type="protein sequence ID" value="RPE79632.1"/>
    <property type="molecule type" value="Genomic_DNA"/>
</dbReference>